<dbReference type="RefSeq" id="WP_079539520.1">
    <property type="nucleotide sequence ID" value="NZ_FKLO01000023.1"/>
</dbReference>
<sequence>MLAAITALALFFSFLAAFYGYLAAPQQRLLPAPLPWRYAGDMAWRAALAALLLWVSRFGGYGVLVAIAAVLVGLGVLPLLALMRRFAWREWLLGGAARPDGWGRALAALCLGLPLALFCWLPFLRALPPTMRGEAGAFFVWMVGISWLALCGGVYFLRNARSAWRLLFCANLLAALFFGLTA</sequence>
<dbReference type="EMBL" id="FKLO01000023">
    <property type="protein sequence ID" value="SAM59193.1"/>
    <property type="molecule type" value="Genomic_DNA"/>
</dbReference>
<proteinExistence type="predicted"/>
<feature type="transmembrane region" description="Helical" evidence="1">
    <location>
        <begin position="163"/>
        <end position="181"/>
    </location>
</feature>
<feature type="transmembrane region" description="Helical" evidence="1">
    <location>
        <begin position="135"/>
        <end position="157"/>
    </location>
</feature>
<keyword evidence="1" id="KW-0812">Transmembrane</keyword>
<gene>
    <name evidence="2" type="ORF">CHUV0807_0540</name>
</gene>
<feature type="transmembrane region" description="Helical" evidence="1">
    <location>
        <begin position="61"/>
        <end position="82"/>
    </location>
</feature>
<reference evidence="3" key="1">
    <citation type="submission" date="2016-04" db="EMBL/GenBank/DDBJ databases">
        <authorList>
            <person name="Tagini F."/>
        </authorList>
    </citation>
    <scope>NUCLEOTIDE SEQUENCE [LARGE SCALE GENOMIC DNA]</scope>
    <source>
        <strain evidence="3">CHUV0807</strain>
    </source>
</reference>
<accession>A0A1C3H2P0</accession>
<dbReference type="Proteomes" id="UP000190837">
    <property type="component" value="Unassembled WGS sequence"/>
</dbReference>
<protein>
    <submittedName>
        <fullName evidence="2">Uncharacterized protein</fullName>
    </submittedName>
</protein>
<evidence type="ECO:0000313" key="3">
    <source>
        <dbReference type="Proteomes" id="UP000190837"/>
    </source>
</evidence>
<evidence type="ECO:0000313" key="2">
    <source>
        <dbReference type="EMBL" id="SAM59193.1"/>
    </source>
</evidence>
<keyword evidence="1" id="KW-1133">Transmembrane helix</keyword>
<keyword evidence="1" id="KW-0472">Membrane</keyword>
<organism evidence="2 3">
    <name type="scientific">Cardiobacterium hominis</name>
    <dbReference type="NCBI Taxonomy" id="2718"/>
    <lineage>
        <taxon>Bacteria</taxon>
        <taxon>Pseudomonadati</taxon>
        <taxon>Pseudomonadota</taxon>
        <taxon>Gammaproteobacteria</taxon>
        <taxon>Cardiobacteriales</taxon>
        <taxon>Cardiobacteriaceae</taxon>
        <taxon>Cardiobacterium</taxon>
    </lineage>
</organism>
<name>A0A1C3H2P0_9GAMM</name>
<feature type="transmembrane region" description="Helical" evidence="1">
    <location>
        <begin position="102"/>
        <end position="123"/>
    </location>
</feature>
<evidence type="ECO:0000256" key="1">
    <source>
        <dbReference type="SAM" id="Phobius"/>
    </source>
</evidence>
<dbReference type="AlphaFoldDB" id="A0A1C3H2P0"/>